<evidence type="ECO:0008006" key="8">
    <source>
        <dbReference type="Google" id="ProtNLM"/>
    </source>
</evidence>
<dbReference type="GO" id="GO:0008233">
    <property type="term" value="F:peptidase activity"/>
    <property type="evidence" value="ECO:0007669"/>
    <property type="project" value="UniProtKB-KW"/>
</dbReference>
<evidence type="ECO:0000256" key="2">
    <source>
        <dbReference type="PROSITE-ProRule" id="PRU00047"/>
    </source>
</evidence>
<gene>
    <name evidence="6" type="ORF">MERR_LOCUS4825</name>
</gene>
<dbReference type="GO" id="GO:0015074">
    <property type="term" value="P:DNA integration"/>
    <property type="evidence" value="ECO:0007669"/>
    <property type="project" value="InterPro"/>
</dbReference>
<evidence type="ECO:0000259" key="4">
    <source>
        <dbReference type="PROSITE" id="PS50158"/>
    </source>
</evidence>
<keyword evidence="7" id="KW-1185">Reference proteome</keyword>
<dbReference type="PANTHER" id="PTHR42648">
    <property type="entry name" value="TRANSPOSASE, PUTATIVE-RELATED"/>
    <property type="match status" value="1"/>
</dbReference>
<evidence type="ECO:0000313" key="6">
    <source>
        <dbReference type="EMBL" id="CAA7017590.1"/>
    </source>
</evidence>
<dbReference type="SMART" id="SM00343">
    <property type="entry name" value="ZnF_C2HC"/>
    <property type="match status" value="1"/>
</dbReference>
<keyword evidence="1" id="KW-0645">Protease</keyword>
<evidence type="ECO:0000259" key="5">
    <source>
        <dbReference type="PROSITE" id="PS50994"/>
    </source>
</evidence>
<dbReference type="SUPFAM" id="SSF57756">
    <property type="entry name" value="Retrovirus zinc finger-like domains"/>
    <property type="match status" value="1"/>
</dbReference>
<dbReference type="InterPro" id="IPR036397">
    <property type="entry name" value="RNaseH_sf"/>
</dbReference>
<dbReference type="GO" id="GO:0008270">
    <property type="term" value="F:zinc ion binding"/>
    <property type="evidence" value="ECO:0007669"/>
    <property type="project" value="UniProtKB-KW"/>
</dbReference>
<organism evidence="6 7">
    <name type="scientific">Microthlaspi erraticum</name>
    <dbReference type="NCBI Taxonomy" id="1685480"/>
    <lineage>
        <taxon>Eukaryota</taxon>
        <taxon>Viridiplantae</taxon>
        <taxon>Streptophyta</taxon>
        <taxon>Embryophyta</taxon>
        <taxon>Tracheophyta</taxon>
        <taxon>Spermatophyta</taxon>
        <taxon>Magnoliopsida</taxon>
        <taxon>eudicotyledons</taxon>
        <taxon>Gunneridae</taxon>
        <taxon>Pentapetalae</taxon>
        <taxon>rosids</taxon>
        <taxon>malvids</taxon>
        <taxon>Brassicales</taxon>
        <taxon>Brassicaceae</taxon>
        <taxon>Coluteocarpeae</taxon>
        <taxon>Microthlaspi</taxon>
    </lineage>
</organism>
<dbReference type="PROSITE" id="PS50158">
    <property type="entry name" value="ZF_CCHC"/>
    <property type="match status" value="1"/>
</dbReference>
<dbReference type="EMBL" id="CACVBM020000333">
    <property type="protein sequence ID" value="CAA7017590.1"/>
    <property type="molecule type" value="Genomic_DNA"/>
</dbReference>
<dbReference type="Proteomes" id="UP000467841">
    <property type="component" value="Unassembled WGS sequence"/>
</dbReference>
<protein>
    <recommendedName>
        <fullName evidence="8">CCHC-type domain-containing protein</fullName>
    </recommendedName>
</protein>
<evidence type="ECO:0000256" key="1">
    <source>
        <dbReference type="ARBA" id="ARBA00022670"/>
    </source>
</evidence>
<dbReference type="AlphaFoldDB" id="A0A6D2HP86"/>
<keyword evidence="2" id="KW-0479">Metal-binding</keyword>
<dbReference type="Pfam" id="PF22936">
    <property type="entry name" value="Pol_BBD"/>
    <property type="match status" value="1"/>
</dbReference>
<dbReference type="GO" id="GO:0003676">
    <property type="term" value="F:nucleic acid binding"/>
    <property type="evidence" value="ECO:0007669"/>
    <property type="project" value="InterPro"/>
</dbReference>
<dbReference type="OrthoDB" id="418757at2759"/>
<feature type="domain" description="Integrase catalytic" evidence="5">
    <location>
        <begin position="456"/>
        <end position="537"/>
    </location>
</feature>
<feature type="compositionally biased region" description="Basic and acidic residues" evidence="3">
    <location>
        <begin position="178"/>
        <end position="200"/>
    </location>
</feature>
<dbReference type="PANTHER" id="PTHR42648:SF28">
    <property type="entry name" value="TRANSPOSON-ENCODED PROTEIN WITH RIBONUCLEASE H-LIKE AND RETROVIRUS ZINC FINGER-LIKE DOMAINS"/>
    <property type="match status" value="1"/>
</dbReference>
<reference evidence="6" key="1">
    <citation type="submission" date="2020-01" db="EMBL/GenBank/DDBJ databases">
        <authorList>
            <person name="Mishra B."/>
        </authorList>
    </citation>
    <scope>NUCLEOTIDE SEQUENCE [LARGE SCALE GENOMIC DNA]</scope>
</reference>
<dbReference type="InterPro" id="IPR012337">
    <property type="entry name" value="RNaseH-like_sf"/>
</dbReference>
<dbReference type="InterPro" id="IPR025724">
    <property type="entry name" value="GAG-pre-integrase_dom"/>
</dbReference>
<feature type="region of interest" description="Disordered" evidence="3">
    <location>
        <begin position="148"/>
        <end position="204"/>
    </location>
</feature>
<evidence type="ECO:0000256" key="3">
    <source>
        <dbReference type="SAM" id="MobiDB-lite"/>
    </source>
</evidence>
<dbReference type="GO" id="GO:0006508">
    <property type="term" value="P:proteolysis"/>
    <property type="evidence" value="ECO:0007669"/>
    <property type="project" value="UniProtKB-KW"/>
</dbReference>
<sequence length="537" mass="61071">MMEDHFYCKDLHEPIITKDKPAGKDDKAWEILNRKAVAVIRKYIDRSLFEHVSTYTNAYELWTKLESMIQKKTPRNKALLVRRLVKLEYKDGQSMMEHLNNFKGVVNQLSKVDMKIEDEMQALLLLSSLPESWDTLVVTLSNSAPEEKLTMDTVSDSLLNEETRRKERGSSTMSEANVIDRRGRDETRGRNRTRDRDQSRGRSKSRPRVTCYYCGKVGHRKPECRFYKKDQQTGNIKPDRFNPTKKHDDKTTTIVSDEDNDVYIIGECNLLNIASNDTSWIVDSGASFHVTPHGSFFSTYQSGNFGNVQMGNQGRSKIVGRGDVILTSNTGCKMVLKDVRHVPDMRLNLISTGKLDDAGLENHFGGGKWKLTRGNLIMARGNKEGLLYVTQAKLCNEEVNVASANMEIWHRRLGHMSEKGLNILARKNLLPNMKGMSLEPCSDCLAGKQHRVAFQRSSTPTRRNHILDLVHTDVCSMSEKSIGGASYFVTFIDDHSRKVWVRLLKSKDQVLDAFKEFVAQVERGTGQKLKCVRSDNG</sequence>
<dbReference type="InterPro" id="IPR054722">
    <property type="entry name" value="PolX-like_BBD"/>
</dbReference>
<comment type="caution">
    <text evidence="6">The sequence shown here is derived from an EMBL/GenBank/DDBJ whole genome shotgun (WGS) entry which is preliminary data.</text>
</comment>
<dbReference type="InterPro" id="IPR001878">
    <property type="entry name" value="Znf_CCHC"/>
</dbReference>
<dbReference type="InterPro" id="IPR039537">
    <property type="entry name" value="Retrotran_Ty1/copia-like"/>
</dbReference>
<dbReference type="SUPFAM" id="SSF53098">
    <property type="entry name" value="Ribonuclease H-like"/>
    <property type="match status" value="1"/>
</dbReference>
<proteinExistence type="predicted"/>
<feature type="domain" description="CCHC-type" evidence="4">
    <location>
        <begin position="211"/>
        <end position="225"/>
    </location>
</feature>
<keyword evidence="2" id="KW-0862">Zinc</keyword>
<keyword evidence="2" id="KW-0863">Zinc-finger</keyword>
<dbReference type="Pfam" id="PF13976">
    <property type="entry name" value="gag_pre-integrs"/>
    <property type="match status" value="1"/>
</dbReference>
<keyword evidence="1" id="KW-0378">Hydrolase</keyword>
<dbReference type="PROSITE" id="PS50994">
    <property type="entry name" value="INTEGRASE"/>
    <property type="match status" value="1"/>
</dbReference>
<dbReference type="Gene3D" id="3.30.420.10">
    <property type="entry name" value="Ribonuclease H-like superfamily/Ribonuclease H"/>
    <property type="match status" value="1"/>
</dbReference>
<evidence type="ECO:0000313" key="7">
    <source>
        <dbReference type="Proteomes" id="UP000467841"/>
    </source>
</evidence>
<dbReference type="Pfam" id="PF00098">
    <property type="entry name" value="zf-CCHC"/>
    <property type="match status" value="1"/>
</dbReference>
<name>A0A6D2HP86_9BRAS</name>
<accession>A0A6D2HP86</accession>
<dbReference type="InterPro" id="IPR001584">
    <property type="entry name" value="Integrase_cat-core"/>
</dbReference>
<dbReference type="InterPro" id="IPR036875">
    <property type="entry name" value="Znf_CCHC_sf"/>
</dbReference>
<dbReference type="Pfam" id="PF14223">
    <property type="entry name" value="Retrotran_gag_2"/>
    <property type="match status" value="1"/>
</dbReference>